<organism evidence="1 2">
    <name type="scientific">Cavenderia fasciculata</name>
    <name type="common">Slime mold</name>
    <name type="synonym">Dictyostelium fasciculatum</name>
    <dbReference type="NCBI Taxonomy" id="261658"/>
    <lineage>
        <taxon>Eukaryota</taxon>
        <taxon>Amoebozoa</taxon>
        <taxon>Evosea</taxon>
        <taxon>Eumycetozoa</taxon>
        <taxon>Dictyostelia</taxon>
        <taxon>Acytosteliales</taxon>
        <taxon>Cavenderiaceae</taxon>
        <taxon>Cavenderia</taxon>
    </lineage>
</organism>
<protein>
    <submittedName>
        <fullName evidence="1">Uncharacterized protein</fullName>
    </submittedName>
</protein>
<reference evidence="2" key="1">
    <citation type="journal article" date="2011" name="Genome Res.">
        <title>Phylogeny-wide analysis of social amoeba genomes highlights ancient origins for complex intercellular communication.</title>
        <authorList>
            <person name="Heidel A.J."/>
            <person name="Lawal H.M."/>
            <person name="Felder M."/>
            <person name="Schilde C."/>
            <person name="Helps N.R."/>
            <person name="Tunggal B."/>
            <person name="Rivero F."/>
            <person name="John U."/>
            <person name="Schleicher M."/>
            <person name="Eichinger L."/>
            <person name="Platzer M."/>
            <person name="Noegel A.A."/>
            <person name="Schaap P."/>
            <person name="Gloeckner G."/>
        </authorList>
    </citation>
    <scope>NUCLEOTIDE SEQUENCE [LARGE SCALE GENOMIC DNA]</scope>
    <source>
        <strain evidence="2">SH3</strain>
    </source>
</reference>
<dbReference type="RefSeq" id="XP_004358741.1">
    <property type="nucleotide sequence ID" value="XM_004358684.1"/>
</dbReference>
<sequence>MDKEEEDSILHSYLLPLPIIYKIVDDLWNGSSICTCYYSGESVEKIKELSKDIHSKYDTLRLWPLFKVLLQVHEEERLKCPMHAYQSYMKDQLQVSINLCHPFESTRNDSNSWRFQLLHLSKRINQFIISNNRRASVKVFLPNQSLSSLFHDSPYCRTIANPRNVTLDGTSSLDTQYSKSSWWSSKIEKLVLELKIPNQQQQQHEQHIAKAFQNIKSFKSKTMWTDYKAILVFKNLTSLNLMDSLGTQSTFSSNFKLIQESLPTTLVKFLTPPGGECISCGPRLLDTLQATNIRVNTNLFKNLRTYHVTQGHGFNVFNMPTVTKVIMHRYMSNASSLSFKGFPNIKTLKFKSHIANDFIPFCNHTINRLIVSNQSTDITDTMINTFALNGYQYQGSTFKDQTNTRDYMFIKTIDNNNNNIMPQEKTKDEITSLLFLKYPTKEIISSTNQTLQWYIIEKIIRYSWTGYMCTCQVDFSQSMKNGSINTLVADEYLETKSNCPIHKRLWYYHNSYDFDKLHVQINRARFGLAQDLCITGNHMPTLTLSN</sequence>
<accession>F4PTK9</accession>
<gene>
    <name evidence="1" type="ORF">DFA_00756</name>
</gene>
<dbReference type="AlphaFoldDB" id="F4PTK9"/>
<dbReference type="Proteomes" id="UP000007797">
    <property type="component" value="Unassembled WGS sequence"/>
</dbReference>
<evidence type="ECO:0000313" key="2">
    <source>
        <dbReference type="Proteomes" id="UP000007797"/>
    </source>
</evidence>
<dbReference type="EMBL" id="GL883010">
    <property type="protein sequence ID" value="EGG20891.1"/>
    <property type="molecule type" value="Genomic_DNA"/>
</dbReference>
<name>F4PTK9_CACFS</name>
<evidence type="ECO:0000313" key="1">
    <source>
        <dbReference type="EMBL" id="EGG20891.1"/>
    </source>
</evidence>
<dbReference type="GeneID" id="14873776"/>
<proteinExistence type="predicted"/>
<dbReference type="KEGG" id="dfa:DFA_00756"/>
<keyword evidence="2" id="KW-1185">Reference proteome</keyword>